<comment type="caution">
    <text evidence="2">The sequence shown here is derived from an EMBL/GenBank/DDBJ whole genome shotgun (WGS) entry which is preliminary data.</text>
</comment>
<feature type="compositionally biased region" description="Pro residues" evidence="1">
    <location>
        <begin position="54"/>
        <end position="67"/>
    </location>
</feature>
<evidence type="ECO:0000313" key="3">
    <source>
        <dbReference type="Proteomes" id="UP001187221"/>
    </source>
</evidence>
<feature type="region of interest" description="Disordered" evidence="1">
    <location>
        <begin position="48"/>
        <end position="84"/>
    </location>
</feature>
<protein>
    <submittedName>
        <fullName evidence="2">Uncharacterized protein</fullName>
    </submittedName>
</protein>
<gene>
    <name evidence="2" type="ORF">NUTIK01_20890</name>
</gene>
<accession>A0ABQ6P8U2</accession>
<evidence type="ECO:0000256" key="1">
    <source>
        <dbReference type="SAM" id="MobiDB-lite"/>
    </source>
</evidence>
<name>A0ABQ6P8U2_9SPHN</name>
<dbReference type="EMBL" id="BTFW01000001">
    <property type="protein sequence ID" value="GMM61312.1"/>
    <property type="molecule type" value="Genomic_DNA"/>
</dbReference>
<keyword evidence="3" id="KW-1185">Reference proteome</keyword>
<evidence type="ECO:0000313" key="2">
    <source>
        <dbReference type="EMBL" id="GMM61312.1"/>
    </source>
</evidence>
<sequence length="168" mass="18004">MIGSLFGSSRPAPFSAPLPAPLPALHPALLPALGLALLLAGCSGTIPAPREPAHQPPPRHVPRPRPAPTYRLPPARPRPAPTIQSSRGLETVIGADAESLVRQFGQPRLDIHEEDARKMQWSGTACILDVYLYPAQGSARPIATYVDARRGDGREVDRPACVTALRRP</sequence>
<dbReference type="Proteomes" id="UP001187221">
    <property type="component" value="Unassembled WGS sequence"/>
</dbReference>
<dbReference type="RefSeq" id="WP_317975008.1">
    <property type="nucleotide sequence ID" value="NZ_BTFW01000001.1"/>
</dbReference>
<organism evidence="2 3">
    <name type="scientific">Novosphingobium pituita</name>
    <dbReference type="NCBI Taxonomy" id="3056842"/>
    <lineage>
        <taxon>Bacteria</taxon>
        <taxon>Pseudomonadati</taxon>
        <taxon>Pseudomonadota</taxon>
        <taxon>Alphaproteobacteria</taxon>
        <taxon>Sphingomonadales</taxon>
        <taxon>Sphingomonadaceae</taxon>
        <taxon>Novosphingobium</taxon>
    </lineage>
</organism>
<reference evidence="2 3" key="1">
    <citation type="submission" date="2023-06" db="EMBL/GenBank/DDBJ databases">
        <title>Draft genome sequence of Novosphingobium sp. strain IK01.</title>
        <authorList>
            <person name="Hatamoto M."/>
            <person name="Ikarashi T."/>
            <person name="Yamaguchi T."/>
        </authorList>
    </citation>
    <scope>NUCLEOTIDE SEQUENCE [LARGE SCALE GENOMIC DNA]</scope>
    <source>
        <strain evidence="2 3">IK01</strain>
    </source>
</reference>
<proteinExistence type="predicted"/>